<keyword evidence="3" id="KW-1185">Reference proteome</keyword>
<accession>A0A081BND1</accession>
<dbReference type="PANTHER" id="PTHR12110">
    <property type="entry name" value="HYDROXYPYRUVATE ISOMERASE"/>
    <property type="match status" value="1"/>
</dbReference>
<dbReference type="SUPFAM" id="SSF51658">
    <property type="entry name" value="Xylose isomerase-like"/>
    <property type="match status" value="1"/>
</dbReference>
<dbReference type="EMBL" id="DF820457">
    <property type="protein sequence ID" value="GAK51897.1"/>
    <property type="molecule type" value="Genomic_DNA"/>
</dbReference>
<dbReference type="InterPro" id="IPR050312">
    <property type="entry name" value="IolE/XylAMocC-like"/>
</dbReference>
<sequence>MKDLHTKIALQLYTVREHLKTPQGVEHSLKKIHDIGYQAVELAGITCLDDVSLRRLFDAYQLTCCSMHVSIAQVADGLDNTIERMNILGCSHIAVAWSGPEYRTVEGVRQLAQILDRAGKRLRESGLMLSYHNHKFEFEKIGEYVMLEHLLRLTDPQYLMLELDVCWAQLGGANPAAWIRKAQGRIWAAHYKDATIKNDAPVLAEVGEGNLDWPGIIQASEEANVAVYIVEQDTCERDSFDSIAISYRNLRALGAQ</sequence>
<organism evidence="2">
    <name type="scientific">Candidatus Moduliflexus flocculans</name>
    <dbReference type="NCBI Taxonomy" id="1499966"/>
    <lineage>
        <taxon>Bacteria</taxon>
        <taxon>Candidatus Moduliflexota</taxon>
        <taxon>Candidatus Moduliflexia</taxon>
        <taxon>Candidatus Moduliflexales</taxon>
        <taxon>Candidatus Moduliflexaceae</taxon>
    </lineage>
</organism>
<dbReference type="PANTHER" id="PTHR12110:SF41">
    <property type="entry name" value="INOSOSE DEHYDRATASE"/>
    <property type="match status" value="1"/>
</dbReference>
<proteinExistence type="predicted"/>
<reference evidence="2" key="1">
    <citation type="journal article" date="2015" name="PeerJ">
        <title>First genomic representation of candidate bacterial phylum KSB3 points to enhanced environmental sensing as a trigger of wastewater bulking.</title>
        <authorList>
            <person name="Sekiguchi Y."/>
            <person name="Ohashi A."/>
            <person name="Parks D.H."/>
            <person name="Yamauchi T."/>
            <person name="Tyson G.W."/>
            <person name="Hugenholtz P."/>
        </authorList>
    </citation>
    <scope>NUCLEOTIDE SEQUENCE [LARGE SCALE GENOMIC DNA]</scope>
</reference>
<gene>
    <name evidence="2" type="ORF">U14_03143</name>
</gene>
<keyword evidence="2" id="KW-0413">Isomerase</keyword>
<dbReference type="InterPro" id="IPR013022">
    <property type="entry name" value="Xyl_isomerase-like_TIM-brl"/>
</dbReference>
<dbReference type="Pfam" id="PF01261">
    <property type="entry name" value="AP_endonuc_2"/>
    <property type="match status" value="1"/>
</dbReference>
<evidence type="ECO:0000313" key="2">
    <source>
        <dbReference type="EMBL" id="GAK51897.1"/>
    </source>
</evidence>
<evidence type="ECO:0000259" key="1">
    <source>
        <dbReference type="Pfam" id="PF01261"/>
    </source>
</evidence>
<dbReference type="HOGENOM" id="CLU_059523_1_2_0"/>
<dbReference type="Gene3D" id="3.20.20.150">
    <property type="entry name" value="Divalent-metal-dependent TIM barrel enzymes"/>
    <property type="match status" value="1"/>
</dbReference>
<dbReference type="GO" id="GO:0016853">
    <property type="term" value="F:isomerase activity"/>
    <property type="evidence" value="ECO:0007669"/>
    <property type="project" value="UniProtKB-KW"/>
</dbReference>
<name>A0A081BND1_9BACT</name>
<feature type="domain" description="Xylose isomerase-like TIM barrel" evidence="1">
    <location>
        <begin position="30"/>
        <end position="230"/>
    </location>
</feature>
<dbReference type="Proteomes" id="UP000030700">
    <property type="component" value="Unassembled WGS sequence"/>
</dbReference>
<dbReference type="AlphaFoldDB" id="A0A081BND1"/>
<dbReference type="STRING" id="1499966.U14_03143"/>
<evidence type="ECO:0000313" key="3">
    <source>
        <dbReference type="Proteomes" id="UP000030700"/>
    </source>
</evidence>
<dbReference type="InterPro" id="IPR036237">
    <property type="entry name" value="Xyl_isomerase-like_sf"/>
</dbReference>
<protein>
    <submittedName>
        <fullName evidence="2">Xylose isomerase domain-containing protein TIM barrel</fullName>
    </submittedName>
</protein>